<dbReference type="EnsemblMetazoa" id="ACOM039491-RA">
    <property type="protein sequence ID" value="ACOM039491-PA.1"/>
    <property type="gene ID" value="ACOM039491"/>
</dbReference>
<organism evidence="1">
    <name type="scientific">Anopheles coluzzii</name>
    <name type="common">African malaria mosquito</name>
    <dbReference type="NCBI Taxonomy" id="1518534"/>
    <lineage>
        <taxon>Eukaryota</taxon>
        <taxon>Metazoa</taxon>
        <taxon>Ecdysozoa</taxon>
        <taxon>Arthropoda</taxon>
        <taxon>Hexapoda</taxon>
        <taxon>Insecta</taxon>
        <taxon>Pterygota</taxon>
        <taxon>Neoptera</taxon>
        <taxon>Endopterygota</taxon>
        <taxon>Diptera</taxon>
        <taxon>Nematocera</taxon>
        <taxon>Culicoidea</taxon>
        <taxon>Culicidae</taxon>
        <taxon>Anophelinae</taxon>
        <taxon>Anopheles</taxon>
    </lineage>
</organism>
<name>A0A8W7PYG7_ANOCL</name>
<dbReference type="AlphaFoldDB" id="A0A8W7PYG7"/>
<sequence>MQIHQCNGARFPVRGPSSAVKPKCPFRLPQITRSLTHERSSCCYGPAAWRITPGYVHSITIGWLDSITLGRLAGSCWLWVEPGPPFAVPLPPPPDCTKWPP</sequence>
<evidence type="ECO:0000313" key="1">
    <source>
        <dbReference type="EnsemblMetazoa" id="ACOM039491-PA.1"/>
    </source>
</evidence>
<protein>
    <submittedName>
        <fullName evidence="1">Uncharacterized protein</fullName>
    </submittedName>
</protein>
<proteinExistence type="predicted"/>
<accession>A0A8W7PYG7</accession>
<reference evidence="1" key="1">
    <citation type="submission" date="2022-08" db="UniProtKB">
        <authorList>
            <consortium name="EnsemblMetazoa"/>
        </authorList>
    </citation>
    <scope>IDENTIFICATION</scope>
</reference>
<dbReference type="Proteomes" id="UP000075882">
    <property type="component" value="Unassembled WGS sequence"/>
</dbReference>